<gene>
    <name evidence="2" type="ORF">NIES267_68500</name>
</gene>
<evidence type="ECO:0000259" key="1">
    <source>
        <dbReference type="Pfam" id="PF09500"/>
    </source>
</evidence>
<proteinExistence type="predicted"/>
<sequence length="148" mass="16679">MLPNIREVEKYLHEHIPLSQSMEVKVKQVDENGITLTAPLLPNINHRSTVFGGSISALAILAGWTLVHANLQALSLSSRIVIQRNSIEYLQPIDGDFIAYCRFPELEVWQKFIKMLERKSKSRIELNVDVFGNGEKAGSFTGVYVAIR</sequence>
<dbReference type="Gene3D" id="3.10.129.10">
    <property type="entry name" value="Hotdog Thioesterase"/>
    <property type="match status" value="1"/>
</dbReference>
<protein>
    <recommendedName>
        <fullName evidence="1">Thioesterase putative domain-containing protein</fullName>
    </recommendedName>
</protein>
<organism evidence="2 3">
    <name type="scientific">Calothrix parasitica NIES-267</name>
    <dbReference type="NCBI Taxonomy" id="1973488"/>
    <lineage>
        <taxon>Bacteria</taxon>
        <taxon>Bacillati</taxon>
        <taxon>Cyanobacteriota</taxon>
        <taxon>Cyanophyceae</taxon>
        <taxon>Nostocales</taxon>
        <taxon>Calotrichaceae</taxon>
        <taxon>Calothrix</taxon>
    </lineage>
</organism>
<keyword evidence="3" id="KW-1185">Reference proteome</keyword>
<dbReference type="AlphaFoldDB" id="A0A1Z4M1S5"/>
<dbReference type="NCBIfam" id="TIGR02447">
    <property type="entry name" value="yiiD_Cterm"/>
    <property type="match status" value="1"/>
</dbReference>
<dbReference type="InterPro" id="IPR012660">
    <property type="entry name" value="YiiD_C"/>
</dbReference>
<evidence type="ECO:0000313" key="3">
    <source>
        <dbReference type="Proteomes" id="UP000218418"/>
    </source>
</evidence>
<name>A0A1Z4M1S5_9CYAN</name>
<reference evidence="2 3" key="1">
    <citation type="submission" date="2017-06" db="EMBL/GenBank/DDBJ databases">
        <title>Genome sequencing of cyanobaciteial culture collection at National Institute for Environmental Studies (NIES).</title>
        <authorList>
            <person name="Hirose Y."/>
            <person name="Shimura Y."/>
            <person name="Fujisawa T."/>
            <person name="Nakamura Y."/>
            <person name="Kawachi M."/>
        </authorList>
    </citation>
    <scope>NUCLEOTIDE SEQUENCE [LARGE SCALE GENOMIC DNA]</scope>
    <source>
        <strain evidence="2 3">NIES-267</strain>
    </source>
</reference>
<dbReference type="SUPFAM" id="SSF54637">
    <property type="entry name" value="Thioesterase/thiol ester dehydrase-isomerase"/>
    <property type="match status" value="1"/>
</dbReference>
<feature type="domain" description="Thioesterase putative" evidence="1">
    <location>
        <begin position="6"/>
        <end position="147"/>
    </location>
</feature>
<dbReference type="OrthoDB" id="572024at2"/>
<evidence type="ECO:0000313" key="2">
    <source>
        <dbReference type="EMBL" id="BAY87328.1"/>
    </source>
</evidence>
<dbReference type="InterPro" id="IPR029069">
    <property type="entry name" value="HotDog_dom_sf"/>
</dbReference>
<dbReference type="EMBL" id="AP018227">
    <property type="protein sequence ID" value="BAY87328.1"/>
    <property type="molecule type" value="Genomic_DNA"/>
</dbReference>
<accession>A0A1Z4M1S5</accession>
<dbReference type="Pfam" id="PF09500">
    <property type="entry name" value="YiiD_C"/>
    <property type="match status" value="1"/>
</dbReference>
<dbReference type="Proteomes" id="UP000218418">
    <property type="component" value="Chromosome"/>
</dbReference>